<evidence type="ECO:0000313" key="3">
    <source>
        <dbReference type="Proteomes" id="UP000078492"/>
    </source>
</evidence>
<proteinExistence type="predicted"/>
<accession>A0A195DMU3</accession>
<protein>
    <submittedName>
        <fullName evidence="2">Uncharacterized protein</fullName>
    </submittedName>
</protein>
<reference evidence="2 3" key="1">
    <citation type="submission" date="2015-09" db="EMBL/GenBank/DDBJ databases">
        <title>Trachymyrmex cornetzi WGS genome.</title>
        <authorList>
            <person name="Nygaard S."/>
            <person name="Hu H."/>
            <person name="Boomsma J."/>
            <person name="Zhang G."/>
        </authorList>
    </citation>
    <scope>NUCLEOTIDE SEQUENCE [LARGE SCALE GENOMIC DNA]</scope>
    <source>
        <strain evidence="2">Tcor2-1</strain>
        <tissue evidence="2">Whole body</tissue>
    </source>
</reference>
<dbReference type="AlphaFoldDB" id="A0A195DMU3"/>
<dbReference type="EMBL" id="KQ980713">
    <property type="protein sequence ID" value="KYN14225.1"/>
    <property type="molecule type" value="Genomic_DNA"/>
</dbReference>
<gene>
    <name evidence="2" type="ORF">ALC57_13392</name>
</gene>
<sequence>HVCTAGNVCVYVDVAKRYTALHHVYTARLHVLPRGFSSAGCTTMGDSFISGAPTEVLRHYASPHYEMLVPFPATVSLGSHLFLLLILLPLPSRGLRRERHKVDDAPECRRIVWDGDGGIGRETRSPRERKYNSMYNV</sequence>
<feature type="transmembrane region" description="Helical" evidence="1">
    <location>
        <begin position="67"/>
        <end position="90"/>
    </location>
</feature>
<keyword evidence="1" id="KW-0812">Transmembrane</keyword>
<name>A0A195DMU3_9HYME</name>
<feature type="non-terminal residue" evidence="2">
    <location>
        <position position="1"/>
    </location>
</feature>
<keyword evidence="1" id="KW-1133">Transmembrane helix</keyword>
<keyword evidence="1" id="KW-0472">Membrane</keyword>
<evidence type="ECO:0000313" key="2">
    <source>
        <dbReference type="EMBL" id="KYN14225.1"/>
    </source>
</evidence>
<keyword evidence="3" id="KW-1185">Reference proteome</keyword>
<evidence type="ECO:0000256" key="1">
    <source>
        <dbReference type="SAM" id="Phobius"/>
    </source>
</evidence>
<dbReference type="Proteomes" id="UP000078492">
    <property type="component" value="Unassembled WGS sequence"/>
</dbReference>
<organism evidence="2 3">
    <name type="scientific">Trachymyrmex cornetzi</name>
    <dbReference type="NCBI Taxonomy" id="471704"/>
    <lineage>
        <taxon>Eukaryota</taxon>
        <taxon>Metazoa</taxon>
        <taxon>Ecdysozoa</taxon>
        <taxon>Arthropoda</taxon>
        <taxon>Hexapoda</taxon>
        <taxon>Insecta</taxon>
        <taxon>Pterygota</taxon>
        <taxon>Neoptera</taxon>
        <taxon>Endopterygota</taxon>
        <taxon>Hymenoptera</taxon>
        <taxon>Apocrita</taxon>
        <taxon>Aculeata</taxon>
        <taxon>Formicoidea</taxon>
        <taxon>Formicidae</taxon>
        <taxon>Myrmicinae</taxon>
        <taxon>Trachymyrmex</taxon>
    </lineage>
</organism>